<feature type="signal peptide" evidence="1">
    <location>
        <begin position="1"/>
        <end position="21"/>
    </location>
</feature>
<feature type="chain" id="PRO_5012523840" description="Bacterial Ig-like domain (Group 2)" evidence="1">
    <location>
        <begin position="22"/>
        <end position="727"/>
    </location>
</feature>
<dbReference type="Gene3D" id="2.60.40.1080">
    <property type="match status" value="1"/>
</dbReference>
<sequence precursor="true">MLVSRTIMVLMFIALSNSLHASEPTVDFQNDLQPIFTRFGCTTGPCHGKARGQGGFQLSLLGFDSDFDYEAIAKEGRGRRVFPAAPELSLLLQKPTGQVPHGGGVRLEAGGEEYNLILKWIKEGMPRKVKSAPKLVNVTVSPDDIILKNEQSQPLKVTAHYDDNTTRDVTRLASFQSNESPIASVSEEGLITAGTITGNAAIMGRFMGMIGICDVAIPRPEAVPAKEYEQLPRNNFIDDLVWTKLQQLNITPSDICDDATYLRRVTTDICGRIPKPDEVHKFLEDSSPDKRARLVDRLLEEPDFADHWANKWMDLLRPNPYRVGIKAVLNYDQWIRERFHQRMPWDQFVRELITAKGSTFRNGAVTLFRDRRSPDEVGTLTSQLFVGVRLDCAKCHHHVFEKWSQADFYSFAAYFKKVGRKGRGVSPPISGSEEFIYAGTKGSVKHPVTGEEMEPRPLWGDDTVDPDLLDPRDALAEWMTSPDNAQFAQVFANRVWADLMGRGLVEPVDDFRATNPASNQPLLTALGSHFRDEGFSLANLIRTIAASHVYQLNSDINERNAADNRNYSRHYRQRLRAEVLLDAVADITGMPQSYEAMPPGSTAKQIWTHRTTSLFLDTFGRPDPNQDPPCERQPESTVVQSLHLMNSENMHNDLVNDKGNAARLADSKKEAPELTQEIYQLIYGRNPTANEIQLVADLLSAENADRRQVIEDVMWAMLNTPEFVFQN</sequence>
<evidence type="ECO:0000256" key="1">
    <source>
        <dbReference type="SAM" id="SignalP"/>
    </source>
</evidence>
<accession>A0A1P8WDU0</accession>
<dbReference type="STRING" id="1891926.Fuma_01808"/>
<dbReference type="Pfam" id="PF07583">
    <property type="entry name" value="PSCyt2"/>
    <property type="match status" value="1"/>
</dbReference>
<dbReference type="InterPro" id="IPR011444">
    <property type="entry name" value="DUF1549"/>
</dbReference>
<feature type="domain" description="DUF1553" evidence="3">
    <location>
        <begin position="472"/>
        <end position="698"/>
    </location>
</feature>
<evidence type="ECO:0000259" key="3">
    <source>
        <dbReference type="Pfam" id="PF07587"/>
    </source>
</evidence>
<protein>
    <recommendedName>
        <fullName evidence="6">Bacterial Ig-like domain (Group 2)</fullName>
    </recommendedName>
</protein>
<evidence type="ECO:0000313" key="4">
    <source>
        <dbReference type="EMBL" id="APZ92199.1"/>
    </source>
</evidence>
<feature type="domain" description="DUF1549" evidence="2">
    <location>
        <begin position="237"/>
        <end position="418"/>
    </location>
</feature>
<keyword evidence="5" id="KW-1185">Reference proteome</keyword>
<dbReference type="PANTHER" id="PTHR35889:SF3">
    <property type="entry name" value="F-BOX DOMAIN-CONTAINING PROTEIN"/>
    <property type="match status" value="1"/>
</dbReference>
<dbReference type="KEGG" id="fmr:Fuma_01808"/>
<reference evidence="4 5" key="1">
    <citation type="journal article" date="2016" name="Front. Microbiol.">
        <title>Fuerstia marisgermanicae gen. nov., sp. nov., an Unusual Member of the Phylum Planctomycetes from the German Wadden Sea.</title>
        <authorList>
            <person name="Kohn T."/>
            <person name="Heuer A."/>
            <person name="Jogler M."/>
            <person name="Vollmers J."/>
            <person name="Boedeker C."/>
            <person name="Bunk B."/>
            <person name="Rast P."/>
            <person name="Borchert D."/>
            <person name="Glockner I."/>
            <person name="Freese H.M."/>
            <person name="Klenk H.P."/>
            <person name="Overmann J."/>
            <person name="Kaster A.K."/>
            <person name="Rohde M."/>
            <person name="Wiegand S."/>
            <person name="Jogler C."/>
        </authorList>
    </citation>
    <scope>NUCLEOTIDE SEQUENCE [LARGE SCALE GENOMIC DNA]</scope>
    <source>
        <strain evidence="4 5">NH11</strain>
    </source>
</reference>
<keyword evidence="1" id="KW-0732">Signal</keyword>
<proteinExistence type="predicted"/>
<dbReference type="PANTHER" id="PTHR35889">
    <property type="entry name" value="CYCLOINULO-OLIGOSACCHARIDE FRUCTANOTRANSFERASE-RELATED"/>
    <property type="match status" value="1"/>
</dbReference>
<dbReference type="EMBL" id="CP017641">
    <property type="protein sequence ID" value="APZ92199.1"/>
    <property type="molecule type" value="Genomic_DNA"/>
</dbReference>
<dbReference type="AlphaFoldDB" id="A0A1P8WDU0"/>
<evidence type="ECO:0000313" key="5">
    <source>
        <dbReference type="Proteomes" id="UP000187735"/>
    </source>
</evidence>
<dbReference type="Pfam" id="PF07587">
    <property type="entry name" value="PSD1"/>
    <property type="match status" value="1"/>
</dbReference>
<dbReference type="InterPro" id="IPR022655">
    <property type="entry name" value="DUF1553"/>
</dbReference>
<gene>
    <name evidence="4" type="ORF">Fuma_01808</name>
</gene>
<name>A0A1P8WDU0_9PLAN</name>
<dbReference type="Proteomes" id="UP000187735">
    <property type="component" value="Chromosome"/>
</dbReference>
<organism evidence="4 5">
    <name type="scientific">Fuerstiella marisgermanici</name>
    <dbReference type="NCBI Taxonomy" id="1891926"/>
    <lineage>
        <taxon>Bacteria</taxon>
        <taxon>Pseudomonadati</taxon>
        <taxon>Planctomycetota</taxon>
        <taxon>Planctomycetia</taxon>
        <taxon>Planctomycetales</taxon>
        <taxon>Planctomycetaceae</taxon>
        <taxon>Fuerstiella</taxon>
    </lineage>
</organism>
<evidence type="ECO:0008006" key="6">
    <source>
        <dbReference type="Google" id="ProtNLM"/>
    </source>
</evidence>
<evidence type="ECO:0000259" key="2">
    <source>
        <dbReference type="Pfam" id="PF07583"/>
    </source>
</evidence>